<dbReference type="EMBL" id="FMHY01000002">
    <property type="protein sequence ID" value="SCL45508.1"/>
    <property type="molecule type" value="Genomic_DNA"/>
</dbReference>
<keyword evidence="3" id="KW-1185">Reference proteome</keyword>
<dbReference type="STRING" id="227316.GA0070604_0999"/>
<dbReference type="SMART" id="SM00530">
    <property type="entry name" value="HTH_XRE"/>
    <property type="match status" value="1"/>
</dbReference>
<dbReference type="GO" id="GO:0003677">
    <property type="term" value="F:DNA binding"/>
    <property type="evidence" value="ECO:0007669"/>
    <property type="project" value="UniProtKB-KW"/>
</dbReference>
<dbReference type="CDD" id="cd00093">
    <property type="entry name" value="HTH_XRE"/>
    <property type="match status" value="1"/>
</dbReference>
<accession>A0A1C6TV09</accession>
<feature type="domain" description="HTH cro/C1-type" evidence="1">
    <location>
        <begin position="10"/>
        <end position="62"/>
    </location>
</feature>
<dbReference type="SUPFAM" id="SSF47413">
    <property type="entry name" value="lambda repressor-like DNA-binding domains"/>
    <property type="match status" value="1"/>
</dbReference>
<dbReference type="OrthoDB" id="3831424at2"/>
<dbReference type="InterPro" id="IPR001387">
    <property type="entry name" value="Cro/C1-type_HTH"/>
</dbReference>
<gene>
    <name evidence="2" type="ORF">GA0070604_0999</name>
</gene>
<dbReference type="Pfam" id="PF01381">
    <property type="entry name" value="HTH_3"/>
    <property type="match status" value="1"/>
</dbReference>
<dbReference type="Proteomes" id="UP000199696">
    <property type="component" value="Unassembled WGS sequence"/>
</dbReference>
<evidence type="ECO:0000313" key="3">
    <source>
        <dbReference type="Proteomes" id="UP000199696"/>
    </source>
</evidence>
<sequence length="415" mass="44090">MALKRHRLCQRRKALGYSQERLADILCVERSTVVRWENAETDPQPWHRTRIASALGVTLEQLDDMLVDVSVAAHRGQAMEDDARNPASAAARLDLLSGLWAFLTSYLAAPAGPAQPLVEVRRSVGRVHNLYQRASYTSAARLLPDVLSQATYLSSQSTGLHRSNAFRLLAAAYIAASKLAAKIGDGDTALLTADRAATAARLGDDQALAAVAAYQAVCGLMRLPSRATEAERVARNSIERMSSSRPTGDPDQLSAHGALLLLAAVMTAGQGNLKEAAQFLAQAEGLAAMLGADRNRLWTGFGPTNVVIHAVSAAVRAGNAEQALEIGTRLDTSRLPAVLVGRRAQVHVDLAAAAMMSGGDRSVSVLHLLEAERVAAEAVHANVQARAILLDLLAKERRAATPGLRPLAERAGLLA</sequence>
<dbReference type="Gene3D" id="1.10.260.40">
    <property type="entry name" value="lambda repressor-like DNA-binding domains"/>
    <property type="match status" value="1"/>
</dbReference>
<protein>
    <submittedName>
        <fullName evidence="2">DNA-binding transcriptional regulator, XRE-family HTH domain</fullName>
    </submittedName>
</protein>
<proteinExistence type="predicted"/>
<dbReference type="PROSITE" id="PS50943">
    <property type="entry name" value="HTH_CROC1"/>
    <property type="match status" value="1"/>
</dbReference>
<evidence type="ECO:0000313" key="2">
    <source>
        <dbReference type="EMBL" id="SCL45508.1"/>
    </source>
</evidence>
<dbReference type="RefSeq" id="WP_091114899.1">
    <property type="nucleotide sequence ID" value="NZ_FMHY01000002.1"/>
</dbReference>
<organism evidence="2 3">
    <name type="scientific">Micromonospora eburnea</name>
    <dbReference type="NCBI Taxonomy" id="227316"/>
    <lineage>
        <taxon>Bacteria</taxon>
        <taxon>Bacillati</taxon>
        <taxon>Actinomycetota</taxon>
        <taxon>Actinomycetes</taxon>
        <taxon>Micromonosporales</taxon>
        <taxon>Micromonosporaceae</taxon>
        <taxon>Micromonospora</taxon>
    </lineage>
</organism>
<keyword evidence="2" id="KW-0238">DNA-binding</keyword>
<name>A0A1C6TV09_9ACTN</name>
<reference evidence="3" key="1">
    <citation type="submission" date="2016-06" db="EMBL/GenBank/DDBJ databases">
        <authorList>
            <person name="Varghese N."/>
            <person name="Submissions Spin"/>
        </authorList>
    </citation>
    <scope>NUCLEOTIDE SEQUENCE [LARGE SCALE GENOMIC DNA]</scope>
    <source>
        <strain evidence="3">DSM 44814</strain>
    </source>
</reference>
<dbReference type="AlphaFoldDB" id="A0A1C6TV09"/>
<dbReference type="InterPro" id="IPR010982">
    <property type="entry name" value="Lambda_DNA-bd_dom_sf"/>
</dbReference>
<evidence type="ECO:0000259" key="1">
    <source>
        <dbReference type="PROSITE" id="PS50943"/>
    </source>
</evidence>